<feature type="transmembrane region" description="Helical" evidence="6">
    <location>
        <begin position="192"/>
        <end position="210"/>
    </location>
</feature>
<dbReference type="InterPro" id="IPR004307">
    <property type="entry name" value="TspO_MBR"/>
</dbReference>
<name>A0A9C7PTD3_9RHOD</name>
<feature type="transmembrane region" description="Helical" evidence="6">
    <location>
        <begin position="6"/>
        <end position="25"/>
    </location>
</feature>
<dbReference type="EMBL" id="BQMJ01000008">
    <property type="protein sequence ID" value="GJQ09342.1"/>
    <property type="molecule type" value="Genomic_DNA"/>
</dbReference>
<evidence type="ECO:0000256" key="2">
    <source>
        <dbReference type="ARBA" id="ARBA00007524"/>
    </source>
</evidence>
<evidence type="ECO:0000256" key="6">
    <source>
        <dbReference type="SAM" id="Phobius"/>
    </source>
</evidence>
<keyword evidence="8" id="KW-1185">Reference proteome</keyword>
<dbReference type="Proteomes" id="UP001061958">
    <property type="component" value="Unassembled WGS sequence"/>
</dbReference>
<dbReference type="OrthoDB" id="8841220at2759"/>
<evidence type="ECO:0000313" key="8">
    <source>
        <dbReference type="Proteomes" id="UP001061958"/>
    </source>
</evidence>
<sequence length="260" mass="29577">MFDWHFVGFHFVADVCLLLLILRLLSWIQQFAFNETYLSSSCPKLELWMETISSMVNPSTLNTLGCQGSSLVCVDTWKPSIIVSMLLWGGTIYGGSFILHLPSLWRKRVQLSHPFVPLDPTWYENLRKPKWTPPSAVFAITWISLKALQTYALALLWEASGRTPLSSVIIYKVCYLVLSDLFNQVFFVQHDIVGGFVILFCMIGTLIVILMESFRRVCLAGLLLCPLLLWMMVALILQSHILVLNRTSANSSSEIKRKNN</sequence>
<dbReference type="Gene3D" id="1.20.1260.100">
    <property type="entry name" value="TspO/MBR protein"/>
    <property type="match status" value="1"/>
</dbReference>
<proteinExistence type="inferred from homology"/>
<evidence type="ECO:0000313" key="7">
    <source>
        <dbReference type="EMBL" id="GJQ09342.1"/>
    </source>
</evidence>
<evidence type="ECO:0000256" key="4">
    <source>
        <dbReference type="ARBA" id="ARBA00022989"/>
    </source>
</evidence>
<organism evidence="7 8">
    <name type="scientific">Galdieria partita</name>
    <dbReference type="NCBI Taxonomy" id="83374"/>
    <lineage>
        <taxon>Eukaryota</taxon>
        <taxon>Rhodophyta</taxon>
        <taxon>Bangiophyceae</taxon>
        <taxon>Galdieriales</taxon>
        <taxon>Galdieriaceae</taxon>
        <taxon>Galdieria</taxon>
    </lineage>
</organism>
<feature type="transmembrane region" description="Helical" evidence="6">
    <location>
        <begin position="217"/>
        <end position="237"/>
    </location>
</feature>
<protein>
    <submittedName>
        <fullName evidence="7">Uncharacterized protein</fullName>
    </submittedName>
</protein>
<dbReference type="PANTHER" id="PTHR10057">
    <property type="entry name" value="PERIPHERAL-TYPE BENZODIAZEPINE RECEPTOR"/>
    <property type="match status" value="1"/>
</dbReference>
<comment type="similarity">
    <text evidence="2">Belongs to the TspO/BZRP family.</text>
</comment>
<dbReference type="PANTHER" id="PTHR10057:SF0">
    <property type="entry name" value="TRANSLOCATOR PROTEIN"/>
    <property type="match status" value="1"/>
</dbReference>
<dbReference type="AlphaFoldDB" id="A0A9C7PTD3"/>
<gene>
    <name evidence="7" type="ORF">GpartN1_g1133.t1</name>
</gene>
<keyword evidence="3 6" id="KW-0812">Transmembrane</keyword>
<evidence type="ECO:0000256" key="1">
    <source>
        <dbReference type="ARBA" id="ARBA00004141"/>
    </source>
</evidence>
<feature type="transmembrane region" description="Helical" evidence="6">
    <location>
        <begin position="85"/>
        <end position="105"/>
    </location>
</feature>
<reference evidence="7" key="1">
    <citation type="journal article" date="2022" name="Proc. Natl. Acad. Sci. U.S.A.">
        <title>Life cycle and functional genomics of the unicellular red alga Galdieria for elucidating algal and plant evolution and industrial use.</title>
        <authorList>
            <person name="Hirooka S."/>
            <person name="Itabashi T."/>
            <person name="Ichinose T.M."/>
            <person name="Onuma R."/>
            <person name="Fujiwara T."/>
            <person name="Yamashita S."/>
            <person name="Jong L.W."/>
            <person name="Tomita R."/>
            <person name="Iwane A.H."/>
            <person name="Miyagishima S.Y."/>
        </authorList>
    </citation>
    <scope>NUCLEOTIDE SEQUENCE</scope>
    <source>
        <strain evidence="7">NBRC 102759</strain>
    </source>
</reference>
<keyword evidence="4 6" id="KW-1133">Transmembrane helix</keyword>
<accession>A0A9C7PTD3</accession>
<dbReference type="GO" id="GO:0033013">
    <property type="term" value="P:tetrapyrrole metabolic process"/>
    <property type="evidence" value="ECO:0007669"/>
    <property type="project" value="UniProtKB-ARBA"/>
</dbReference>
<dbReference type="Pfam" id="PF03073">
    <property type="entry name" value="TspO_MBR"/>
    <property type="match status" value="1"/>
</dbReference>
<comment type="subcellular location">
    <subcellularLocation>
        <location evidence="1">Membrane</location>
        <topology evidence="1">Multi-pass membrane protein</topology>
    </subcellularLocation>
</comment>
<feature type="transmembrane region" description="Helical" evidence="6">
    <location>
        <begin position="136"/>
        <end position="157"/>
    </location>
</feature>
<keyword evidence="5 6" id="KW-0472">Membrane</keyword>
<evidence type="ECO:0000256" key="5">
    <source>
        <dbReference type="ARBA" id="ARBA00023136"/>
    </source>
</evidence>
<comment type="caution">
    <text evidence="7">The sequence shown here is derived from an EMBL/GenBank/DDBJ whole genome shotgun (WGS) entry which is preliminary data.</text>
</comment>
<dbReference type="CDD" id="cd15904">
    <property type="entry name" value="TSPO_MBR"/>
    <property type="match status" value="1"/>
</dbReference>
<dbReference type="InterPro" id="IPR038330">
    <property type="entry name" value="TspO/MBR-related_sf"/>
</dbReference>
<reference evidence="7" key="2">
    <citation type="submission" date="2022-01" db="EMBL/GenBank/DDBJ databases">
        <authorList>
            <person name="Hirooka S."/>
            <person name="Miyagishima S.Y."/>
        </authorList>
    </citation>
    <scope>NUCLEOTIDE SEQUENCE</scope>
    <source>
        <strain evidence="7">NBRC 102759</strain>
    </source>
</reference>
<dbReference type="GO" id="GO:0016020">
    <property type="term" value="C:membrane"/>
    <property type="evidence" value="ECO:0007669"/>
    <property type="project" value="UniProtKB-SubCell"/>
</dbReference>
<evidence type="ECO:0000256" key="3">
    <source>
        <dbReference type="ARBA" id="ARBA00022692"/>
    </source>
</evidence>